<evidence type="ECO:0000256" key="15">
    <source>
        <dbReference type="ARBA" id="ARBA00044519"/>
    </source>
</evidence>
<sequence>MTTNAPLIMRIMALSINTAKRAGVIIRDVLKQGDLGIVDKGKNDPQTEADRSAQRCIIASLAKKFPSIKIIGEEGGSDLNVCDEWLVSELDETFLRQDCPADWRDAQPEDFVIWVDPLDGTAEYTQGIHSNNETKFNLKTDYIIGFVEHVTVLIGIAVKNSAVGGIIHQPFYKQSSGELGRTIWGLKGLGTGGFTAVKPPANEFIITTTRSHSNALHQKAVDVFNASKVLKVGGAGFKVLQLLEGKAHAYVFATPGCKKWDTCAPEAVLEASGGTLTNINGEHYEYHENVEHVNGRGVLASVGNNHQELVEKIPLEVRQAVGTKQT</sequence>
<comment type="caution">
    <text evidence="19">The sequence shown here is derived from an EMBL/GenBank/DDBJ whole genome shotgun (WGS) entry which is preliminary data.</text>
</comment>
<dbReference type="InterPro" id="IPR020550">
    <property type="entry name" value="Inositol_monophosphatase_CS"/>
</dbReference>
<comment type="catalytic activity">
    <reaction evidence="14">
        <text>3'-phosphoadenylyl sulfate + H2O = adenosine 5'-phosphosulfate + phosphate</text>
        <dbReference type="Rhea" id="RHEA:77639"/>
        <dbReference type="ChEBI" id="CHEBI:15377"/>
        <dbReference type="ChEBI" id="CHEBI:43474"/>
        <dbReference type="ChEBI" id="CHEBI:58243"/>
        <dbReference type="ChEBI" id="CHEBI:58339"/>
        <dbReference type="EC" id="3.1.3.7"/>
    </reaction>
    <physiologicalReaction direction="left-to-right" evidence="14">
        <dbReference type="Rhea" id="RHEA:77640"/>
    </physiologicalReaction>
</comment>
<evidence type="ECO:0000256" key="10">
    <source>
        <dbReference type="ARBA" id="ARBA00044465"/>
    </source>
</evidence>
<evidence type="ECO:0000256" key="7">
    <source>
        <dbReference type="ARBA" id="ARBA00022842"/>
    </source>
</evidence>
<evidence type="ECO:0000256" key="14">
    <source>
        <dbReference type="ARBA" id="ARBA00044484"/>
    </source>
</evidence>
<keyword evidence="5 18" id="KW-0479">Metal-binding</keyword>
<keyword evidence="6" id="KW-0378">Hydrolase</keyword>
<evidence type="ECO:0000256" key="3">
    <source>
        <dbReference type="ARBA" id="ARBA00012633"/>
    </source>
</evidence>
<reference evidence="19 20" key="1">
    <citation type="journal article" date="2019" name="J. Hered.">
        <title>An Improved Genome Assembly for Drosophila navojoa, the Basal Species in the mojavensis Cluster.</title>
        <authorList>
            <person name="Vanderlinde T."/>
            <person name="Dupim E.G."/>
            <person name="Nazario-Yepiz N.O."/>
            <person name="Carvalho A.B."/>
        </authorList>
    </citation>
    <scope>NUCLEOTIDE SEQUENCE [LARGE SCALE GENOMIC DNA]</scope>
    <source>
        <strain evidence="19">Navoj_Jal97</strain>
        <tissue evidence="19">Whole organism</tissue>
    </source>
</reference>
<comment type="catalytic activity">
    <reaction evidence="12">
        <text>1D-myo-inositol 1,4-bisphosphate + H2O = 1D-myo-inositol 4-phosphate + phosphate</text>
        <dbReference type="Rhea" id="RHEA:15553"/>
        <dbReference type="ChEBI" id="CHEBI:15377"/>
        <dbReference type="ChEBI" id="CHEBI:43474"/>
        <dbReference type="ChEBI" id="CHEBI:58282"/>
        <dbReference type="ChEBI" id="CHEBI:58469"/>
        <dbReference type="EC" id="3.1.3.57"/>
    </reaction>
    <physiologicalReaction direction="left-to-right" evidence="12">
        <dbReference type="Rhea" id="RHEA:15554"/>
    </physiologicalReaction>
</comment>
<evidence type="ECO:0000256" key="11">
    <source>
        <dbReference type="ARBA" id="ARBA00044466"/>
    </source>
</evidence>
<dbReference type="GO" id="GO:0046854">
    <property type="term" value="P:phosphatidylinositol phosphate biosynthetic process"/>
    <property type="evidence" value="ECO:0007669"/>
    <property type="project" value="InterPro"/>
</dbReference>
<keyword evidence="20" id="KW-1185">Reference proteome</keyword>
<dbReference type="AlphaFoldDB" id="A0A484BTI7"/>
<feature type="binding site" evidence="18">
    <location>
        <position position="118"/>
    </location>
    <ligand>
        <name>Mg(2+)</name>
        <dbReference type="ChEBI" id="CHEBI:18420"/>
        <label>1</label>
        <note>catalytic</note>
    </ligand>
</feature>
<evidence type="ECO:0000256" key="1">
    <source>
        <dbReference type="ARBA" id="ARBA00001946"/>
    </source>
</evidence>
<dbReference type="Proteomes" id="UP000295192">
    <property type="component" value="Unassembled WGS sequence"/>
</dbReference>
<dbReference type="OrthoDB" id="411145at2759"/>
<dbReference type="EMBL" id="LSRL02000009">
    <property type="protein sequence ID" value="TDG51400.1"/>
    <property type="molecule type" value="Genomic_DNA"/>
</dbReference>
<evidence type="ECO:0000256" key="5">
    <source>
        <dbReference type="ARBA" id="ARBA00022723"/>
    </source>
</evidence>
<accession>A0A484BTI7</accession>
<dbReference type="SUPFAM" id="SSF56655">
    <property type="entry name" value="Carbohydrate phosphatase"/>
    <property type="match status" value="1"/>
</dbReference>
<comment type="similarity">
    <text evidence="2">Belongs to the inositol monophosphatase superfamily.</text>
</comment>
<dbReference type="FunFam" id="3.30.540.10:FF:000023">
    <property type="entry name" value="Protein CBR-TAG-231"/>
    <property type="match status" value="1"/>
</dbReference>
<dbReference type="Gene3D" id="3.40.190.80">
    <property type="match status" value="1"/>
</dbReference>
<feature type="binding site" evidence="18">
    <location>
        <position position="261"/>
    </location>
    <ligand>
        <name>Mg(2+)</name>
        <dbReference type="ChEBI" id="CHEBI:18420"/>
        <label>1</label>
        <note>catalytic</note>
    </ligand>
</feature>
<gene>
    <name evidence="19" type="ORF">AWZ03_002195</name>
</gene>
<protein>
    <recommendedName>
        <fullName evidence="8">3'(2'),5'-bisphosphate nucleotidase 1</fullName>
        <ecNumber evidence="15">3.1.3.57</ecNumber>
        <ecNumber evidence="3">3.1.3.7</ecNumber>
    </recommendedName>
    <alternativeName>
        <fullName evidence="16">3'-phosphoadenosine 5'-phosphate phosphatase</fullName>
    </alternativeName>
    <alternativeName>
        <fullName evidence="9">Bisphosphate 3'-nucleotidase 1</fullName>
    </alternativeName>
    <alternativeName>
        <fullName evidence="17">Inositol-polyphosphate 1-phosphatase</fullName>
    </alternativeName>
</protein>
<name>A0A484BTI7_DRONA</name>
<dbReference type="EC" id="3.1.3.57" evidence="15"/>
<evidence type="ECO:0000256" key="2">
    <source>
        <dbReference type="ARBA" id="ARBA00009759"/>
    </source>
</evidence>
<organism evidence="19 20">
    <name type="scientific">Drosophila navojoa</name>
    <name type="common">Fruit fly</name>
    <dbReference type="NCBI Taxonomy" id="7232"/>
    <lineage>
        <taxon>Eukaryota</taxon>
        <taxon>Metazoa</taxon>
        <taxon>Ecdysozoa</taxon>
        <taxon>Arthropoda</taxon>
        <taxon>Hexapoda</taxon>
        <taxon>Insecta</taxon>
        <taxon>Pterygota</taxon>
        <taxon>Neoptera</taxon>
        <taxon>Endopterygota</taxon>
        <taxon>Diptera</taxon>
        <taxon>Brachycera</taxon>
        <taxon>Muscomorpha</taxon>
        <taxon>Ephydroidea</taxon>
        <taxon>Drosophilidae</taxon>
        <taxon>Drosophila</taxon>
    </lineage>
</organism>
<comment type="cofactor">
    <cofactor evidence="1 18">
        <name>Mg(2+)</name>
        <dbReference type="ChEBI" id="CHEBI:18420"/>
    </cofactor>
</comment>
<dbReference type="PROSITE" id="PS00629">
    <property type="entry name" value="IMP_1"/>
    <property type="match status" value="1"/>
</dbReference>
<comment type="catalytic activity">
    <reaction evidence="13">
        <text>adenosine 3',5'-bisphosphate + H2O = AMP + phosphate</text>
        <dbReference type="Rhea" id="RHEA:10040"/>
        <dbReference type="ChEBI" id="CHEBI:15377"/>
        <dbReference type="ChEBI" id="CHEBI:43474"/>
        <dbReference type="ChEBI" id="CHEBI:58343"/>
        <dbReference type="ChEBI" id="CHEBI:456215"/>
        <dbReference type="EC" id="3.1.3.7"/>
    </reaction>
    <physiologicalReaction direction="left-to-right" evidence="13">
        <dbReference type="Rhea" id="RHEA:10041"/>
    </physiologicalReaction>
</comment>
<feature type="binding site" evidence="18">
    <location>
        <position position="73"/>
    </location>
    <ligand>
        <name>Mg(2+)</name>
        <dbReference type="ChEBI" id="CHEBI:18420"/>
        <label>1</label>
        <note>catalytic</note>
    </ligand>
</feature>
<dbReference type="InterPro" id="IPR050725">
    <property type="entry name" value="CysQ/Inositol_MonoPase"/>
</dbReference>
<dbReference type="PANTHER" id="PTHR43028">
    <property type="entry name" value="3'(2'),5'-BISPHOSPHATE NUCLEOTIDASE 1"/>
    <property type="match status" value="1"/>
</dbReference>
<evidence type="ECO:0000256" key="4">
    <source>
        <dbReference type="ARBA" id="ARBA00022671"/>
    </source>
</evidence>
<evidence type="ECO:0000256" key="16">
    <source>
        <dbReference type="ARBA" id="ARBA00044544"/>
    </source>
</evidence>
<feature type="binding site" evidence="18">
    <location>
        <position position="119"/>
    </location>
    <ligand>
        <name>Mg(2+)</name>
        <dbReference type="ChEBI" id="CHEBI:18420"/>
        <label>1</label>
        <note>catalytic</note>
    </ligand>
</feature>
<proteinExistence type="inferred from homology"/>
<dbReference type="STRING" id="7232.A0A484BTI7"/>
<comment type="catalytic activity">
    <reaction evidence="11">
        <text>adenosine 2',5'-bisphosphate + H2O = AMP + phosphate</text>
        <dbReference type="Rhea" id="RHEA:77643"/>
        <dbReference type="ChEBI" id="CHEBI:15377"/>
        <dbReference type="ChEBI" id="CHEBI:43474"/>
        <dbReference type="ChEBI" id="CHEBI:194156"/>
        <dbReference type="ChEBI" id="CHEBI:456215"/>
        <dbReference type="EC" id="3.1.3.7"/>
    </reaction>
    <physiologicalReaction direction="left-to-right" evidence="11">
        <dbReference type="Rhea" id="RHEA:77644"/>
    </physiologicalReaction>
</comment>
<comment type="catalytic activity">
    <reaction evidence="10">
        <text>1D-myo-inositol 1,3,4-trisphosphate + H2O = 1D-myo-inositol 3,4-bisphosphate + phosphate</text>
        <dbReference type="Rhea" id="RHEA:70319"/>
        <dbReference type="ChEBI" id="CHEBI:15377"/>
        <dbReference type="ChEBI" id="CHEBI:43474"/>
        <dbReference type="ChEBI" id="CHEBI:58414"/>
        <dbReference type="ChEBI" id="CHEBI:83241"/>
    </reaction>
    <physiologicalReaction direction="left-to-right" evidence="10">
        <dbReference type="Rhea" id="RHEA:70320"/>
    </physiologicalReaction>
</comment>
<dbReference type="Gene3D" id="3.30.540.10">
    <property type="entry name" value="Fructose-1,6-Bisphosphatase, subunit A, domain 1"/>
    <property type="match status" value="1"/>
</dbReference>
<evidence type="ECO:0000256" key="12">
    <source>
        <dbReference type="ARBA" id="ARBA00044478"/>
    </source>
</evidence>
<dbReference type="PROSITE" id="PS00630">
    <property type="entry name" value="IMP_2"/>
    <property type="match status" value="1"/>
</dbReference>
<evidence type="ECO:0000313" key="19">
    <source>
        <dbReference type="EMBL" id="TDG51400.1"/>
    </source>
</evidence>
<dbReference type="EC" id="3.1.3.7" evidence="3"/>
<dbReference type="GO" id="GO:0008441">
    <property type="term" value="F:3'(2'),5'-bisphosphate nucleotidase activity"/>
    <property type="evidence" value="ECO:0007669"/>
    <property type="project" value="UniProtKB-EC"/>
</dbReference>
<evidence type="ECO:0000256" key="18">
    <source>
        <dbReference type="PIRSR" id="PIRSR600760-2"/>
    </source>
</evidence>
<keyword evidence="4" id="KW-0452">Lithium</keyword>
<dbReference type="OMA" id="QTEADRC"/>
<dbReference type="FunFam" id="3.40.190.80:FF:000006">
    <property type="entry name" value="Bisphosphate nucleotidase 1"/>
    <property type="match status" value="1"/>
</dbReference>
<evidence type="ECO:0000313" key="20">
    <source>
        <dbReference type="Proteomes" id="UP000295192"/>
    </source>
</evidence>
<dbReference type="Pfam" id="PF00459">
    <property type="entry name" value="Inositol_P"/>
    <property type="match status" value="1"/>
</dbReference>
<feature type="binding site" evidence="18">
    <location>
        <position position="116"/>
    </location>
    <ligand>
        <name>Mg(2+)</name>
        <dbReference type="ChEBI" id="CHEBI:18420"/>
        <label>1</label>
        <note>catalytic</note>
    </ligand>
</feature>
<evidence type="ECO:0000256" key="13">
    <source>
        <dbReference type="ARBA" id="ARBA00044479"/>
    </source>
</evidence>
<dbReference type="PANTHER" id="PTHR43028:SF5">
    <property type="entry name" value="3'(2'),5'-BISPHOSPHATE NUCLEOTIDASE 1"/>
    <property type="match status" value="1"/>
</dbReference>
<dbReference type="CDD" id="cd01640">
    <property type="entry name" value="IPPase"/>
    <property type="match status" value="1"/>
</dbReference>
<dbReference type="GO" id="GO:0004441">
    <property type="term" value="F:inositol-1,4-bisphosphate 1-phosphatase activity"/>
    <property type="evidence" value="ECO:0007669"/>
    <property type="project" value="UniProtKB-EC"/>
</dbReference>
<dbReference type="InterPro" id="IPR000760">
    <property type="entry name" value="Inositol_monophosphatase-like"/>
</dbReference>
<dbReference type="GO" id="GO:0046872">
    <property type="term" value="F:metal ion binding"/>
    <property type="evidence" value="ECO:0007669"/>
    <property type="project" value="UniProtKB-KW"/>
</dbReference>
<keyword evidence="7 18" id="KW-0460">Magnesium</keyword>
<evidence type="ECO:0000256" key="8">
    <source>
        <dbReference type="ARBA" id="ARBA00040342"/>
    </source>
</evidence>
<evidence type="ECO:0000256" key="6">
    <source>
        <dbReference type="ARBA" id="ARBA00022801"/>
    </source>
</evidence>
<dbReference type="InterPro" id="IPR020583">
    <property type="entry name" value="Inositol_monoP_metal-BS"/>
</dbReference>
<evidence type="ECO:0000256" key="9">
    <source>
        <dbReference type="ARBA" id="ARBA00041815"/>
    </source>
</evidence>
<evidence type="ECO:0000256" key="17">
    <source>
        <dbReference type="ARBA" id="ARBA00044554"/>
    </source>
</evidence>